<keyword evidence="2" id="KW-0378">Hydrolase</keyword>
<dbReference type="RefSeq" id="WP_190538959.1">
    <property type="nucleotide sequence ID" value="NZ_CAWPNO010000106.1"/>
</dbReference>
<evidence type="ECO:0000313" key="2">
    <source>
        <dbReference type="EMBL" id="MBD2195030.1"/>
    </source>
</evidence>
<feature type="domain" description="DUF1400" evidence="1">
    <location>
        <begin position="14"/>
        <end position="60"/>
    </location>
</feature>
<keyword evidence="3" id="KW-1185">Reference proteome</keyword>
<name>A0ABR8A6I2_9CYAN</name>
<dbReference type="Pfam" id="PF07176">
    <property type="entry name" value="DUF1400"/>
    <property type="match status" value="1"/>
</dbReference>
<protein>
    <submittedName>
        <fullName evidence="2">Alpha/beta hydrolase</fullName>
    </submittedName>
</protein>
<dbReference type="EMBL" id="JACJQH010000007">
    <property type="protein sequence ID" value="MBD2195030.1"/>
    <property type="molecule type" value="Genomic_DNA"/>
</dbReference>
<dbReference type="Proteomes" id="UP000658514">
    <property type="component" value="Unassembled WGS sequence"/>
</dbReference>
<dbReference type="InterPro" id="IPR010802">
    <property type="entry name" value="DUF1400"/>
</dbReference>
<gene>
    <name evidence="2" type="ORF">H6G24_05900</name>
</gene>
<evidence type="ECO:0000259" key="1">
    <source>
        <dbReference type="Pfam" id="PF07176"/>
    </source>
</evidence>
<comment type="caution">
    <text evidence="2">The sequence shown here is derived from an EMBL/GenBank/DDBJ whole genome shotgun (WGS) entry which is preliminary data.</text>
</comment>
<evidence type="ECO:0000313" key="3">
    <source>
        <dbReference type="Proteomes" id="UP000658514"/>
    </source>
</evidence>
<proteinExistence type="predicted"/>
<dbReference type="GO" id="GO:0016787">
    <property type="term" value="F:hydrolase activity"/>
    <property type="evidence" value="ECO:0007669"/>
    <property type="project" value="UniProtKB-KW"/>
</dbReference>
<reference evidence="2 3" key="1">
    <citation type="journal article" date="2020" name="ISME J.">
        <title>Comparative genomics reveals insights into cyanobacterial evolution and habitat adaptation.</title>
        <authorList>
            <person name="Chen M.Y."/>
            <person name="Teng W.K."/>
            <person name="Zhao L."/>
            <person name="Hu C.X."/>
            <person name="Zhou Y.K."/>
            <person name="Han B.P."/>
            <person name="Song L.R."/>
            <person name="Shu W.S."/>
        </authorList>
    </citation>
    <scope>NUCLEOTIDE SEQUENCE [LARGE SCALE GENOMIC DNA]</scope>
    <source>
        <strain evidence="2 3">FACHB-288</strain>
    </source>
</reference>
<sequence length="61" mass="7270">MTVNNQQPKPIFFTTFSRDKIARLWELLQKRIKISHVKVSHFLYSSVGKLSLNYLGEYIQR</sequence>
<accession>A0ABR8A6I2</accession>
<organism evidence="2 3">
    <name type="scientific">Calothrix parietina FACHB-288</name>
    <dbReference type="NCBI Taxonomy" id="2692896"/>
    <lineage>
        <taxon>Bacteria</taxon>
        <taxon>Bacillati</taxon>
        <taxon>Cyanobacteriota</taxon>
        <taxon>Cyanophyceae</taxon>
        <taxon>Nostocales</taxon>
        <taxon>Calotrichaceae</taxon>
        <taxon>Calothrix</taxon>
    </lineage>
</organism>